<evidence type="ECO:0000259" key="8">
    <source>
        <dbReference type="PROSITE" id="PS50035"/>
    </source>
</evidence>
<feature type="region of interest" description="Disordered" evidence="7">
    <location>
        <begin position="186"/>
        <end position="210"/>
    </location>
</feature>
<feature type="compositionally biased region" description="Basic and acidic residues" evidence="7">
    <location>
        <begin position="187"/>
        <end position="198"/>
    </location>
</feature>
<feature type="domain" description="PLD phosphodiesterase" evidence="8">
    <location>
        <begin position="600"/>
        <end position="631"/>
    </location>
</feature>
<proteinExistence type="predicted"/>
<evidence type="ECO:0000256" key="6">
    <source>
        <dbReference type="ARBA" id="ARBA00023098"/>
    </source>
</evidence>
<dbReference type="SUPFAM" id="SSF56024">
    <property type="entry name" value="Phospholipase D/nuclease"/>
    <property type="match status" value="2"/>
</dbReference>
<evidence type="ECO:0000313" key="9">
    <source>
        <dbReference type="EMBL" id="CAE7616589.1"/>
    </source>
</evidence>
<feature type="domain" description="PLD phosphodiesterase" evidence="8">
    <location>
        <begin position="158"/>
        <end position="185"/>
    </location>
</feature>
<comment type="catalytic activity">
    <reaction evidence="1">
        <text>a 1,2-diacyl-sn-glycero-3-phosphocholine + H2O = a 1,2-diacyl-sn-glycero-3-phosphate + choline + H(+)</text>
        <dbReference type="Rhea" id="RHEA:14445"/>
        <dbReference type="ChEBI" id="CHEBI:15354"/>
        <dbReference type="ChEBI" id="CHEBI:15377"/>
        <dbReference type="ChEBI" id="CHEBI:15378"/>
        <dbReference type="ChEBI" id="CHEBI:57643"/>
        <dbReference type="ChEBI" id="CHEBI:58608"/>
        <dbReference type="EC" id="3.1.4.4"/>
    </reaction>
</comment>
<dbReference type="InterPro" id="IPR001736">
    <property type="entry name" value="PLipase_D/transphosphatidylase"/>
</dbReference>
<keyword evidence="4" id="KW-0378">Hydrolase</keyword>
<evidence type="ECO:0000256" key="5">
    <source>
        <dbReference type="ARBA" id="ARBA00022963"/>
    </source>
</evidence>
<evidence type="ECO:0000313" key="10">
    <source>
        <dbReference type="Proteomes" id="UP000604046"/>
    </source>
</evidence>
<dbReference type="Gene3D" id="3.30.870.10">
    <property type="entry name" value="Endonuclease Chain A"/>
    <property type="match status" value="2"/>
</dbReference>
<evidence type="ECO:0000256" key="7">
    <source>
        <dbReference type="SAM" id="MobiDB-lite"/>
    </source>
</evidence>
<keyword evidence="10" id="KW-1185">Reference proteome</keyword>
<keyword evidence="5" id="KW-0442">Lipid degradation</keyword>
<reference evidence="9" key="1">
    <citation type="submission" date="2021-02" db="EMBL/GenBank/DDBJ databases">
        <authorList>
            <person name="Dougan E. K."/>
            <person name="Rhodes N."/>
            <person name="Thang M."/>
            <person name="Chan C."/>
        </authorList>
    </citation>
    <scope>NUCLEOTIDE SEQUENCE</scope>
</reference>
<dbReference type="PROSITE" id="PS50035">
    <property type="entry name" value="PLD"/>
    <property type="match status" value="2"/>
</dbReference>
<protein>
    <recommendedName>
        <fullName evidence="2">phospholipase D</fullName>
        <ecNumber evidence="2">3.1.4.4</ecNumber>
    </recommendedName>
</protein>
<dbReference type="GO" id="GO:0004630">
    <property type="term" value="F:phospholipase D activity"/>
    <property type="evidence" value="ECO:0007669"/>
    <property type="project" value="UniProtKB-EC"/>
</dbReference>
<dbReference type="InterPro" id="IPR015679">
    <property type="entry name" value="PLipase_D_fam"/>
</dbReference>
<dbReference type="AlphaFoldDB" id="A0A812VFH2"/>
<keyword evidence="3" id="KW-0677">Repeat</keyword>
<dbReference type="PANTHER" id="PTHR18896">
    <property type="entry name" value="PHOSPHOLIPASE D"/>
    <property type="match status" value="1"/>
</dbReference>
<dbReference type="SMART" id="SM00155">
    <property type="entry name" value="PLDc"/>
    <property type="match status" value="2"/>
</dbReference>
<dbReference type="EMBL" id="CAJNDS010002845">
    <property type="protein sequence ID" value="CAE7616589.1"/>
    <property type="molecule type" value="Genomic_DNA"/>
</dbReference>
<dbReference type="PANTHER" id="PTHR18896:SF76">
    <property type="entry name" value="PHOSPHOLIPASE"/>
    <property type="match status" value="1"/>
</dbReference>
<dbReference type="OrthoDB" id="416306at2759"/>
<sequence>MMVSPERPSWPVRYALALFGVCAADAFRHVDLSDDSFVPERHSFEWLPCEAQPVHCGQDYFHEVYMNFQTAEEIIVMGWWTMIDSPIFSPEFGRPPNMTMRELVKSAAERGAIIYYLFWQTALSEKMGYPVEEPAAQLRALHPNVKTLVDTSRDMVTVLWSAHIKVAVFDRRLAYAGGIDFANSRLDSPRHQLPDEARTPAPENLQHGQHGYSKPWEDMMIKLTGEAAEDLATVAVERWWTYCESLMLPQATGQCRDKNKPPLTSLGTLSVKLISKEEGTNEVELTVDGGYSPLVRKLKAVGQAAVLDLGSRRDMSKRATLKMFVDDREGRLFANRPPVTSAAVAGDACSSSVGGGIQATGMFSKACTCKALAYVAGQNPACETAKMNNQYDPMKLLGKGCFCQQVSQTWPLLDFRTDAPQQVSLAGATLQISHSRGKLLDASAANKCRLLLQGSHMWLGTSQVVADIYQVHRDMIAKASRSVYIENQYFGSRLSSAEEAMSERCQSLQSSAENDLAHLLFHKITTKAQRGEKFSAVIVFPLATEESETQYPNLRTAQCMQEALVEFWARNHISAPLSEYFGMYHLANVVSVNSTSSAFYGIFVHSKLVAIDYDTEGAEAIVGSANLNDRSLLGDRDAEVSVAVRGPFVQAMMSILLQSHAASSLPSAVDLQPHLSEVAEANAERLKDIGMDWAKGTLGSKQLLDQNIRAPLARADPVLDTAEAFMVGAGVHWKLVPGQLQQELRGQLLPWNVALWGDADVYRSWKHFHPTGAWLQTS</sequence>
<name>A0A812VFH2_9DINO</name>
<evidence type="ECO:0000256" key="4">
    <source>
        <dbReference type="ARBA" id="ARBA00022801"/>
    </source>
</evidence>
<dbReference type="EC" id="3.1.4.4" evidence="2"/>
<evidence type="ECO:0000256" key="2">
    <source>
        <dbReference type="ARBA" id="ARBA00012027"/>
    </source>
</evidence>
<gene>
    <name evidence="9" type="primary">PLD</name>
    <name evidence="9" type="ORF">SNAT2548_LOCUS35050</name>
</gene>
<keyword evidence="6" id="KW-0443">Lipid metabolism</keyword>
<comment type="caution">
    <text evidence="9">The sequence shown here is derived from an EMBL/GenBank/DDBJ whole genome shotgun (WGS) entry which is preliminary data.</text>
</comment>
<organism evidence="9 10">
    <name type="scientific">Symbiodinium natans</name>
    <dbReference type="NCBI Taxonomy" id="878477"/>
    <lineage>
        <taxon>Eukaryota</taxon>
        <taxon>Sar</taxon>
        <taxon>Alveolata</taxon>
        <taxon>Dinophyceae</taxon>
        <taxon>Suessiales</taxon>
        <taxon>Symbiodiniaceae</taxon>
        <taxon>Symbiodinium</taxon>
    </lineage>
</organism>
<dbReference type="Proteomes" id="UP000604046">
    <property type="component" value="Unassembled WGS sequence"/>
</dbReference>
<dbReference type="GO" id="GO:0009395">
    <property type="term" value="P:phospholipid catabolic process"/>
    <property type="evidence" value="ECO:0007669"/>
    <property type="project" value="TreeGrafter"/>
</dbReference>
<evidence type="ECO:0000256" key="3">
    <source>
        <dbReference type="ARBA" id="ARBA00022737"/>
    </source>
</evidence>
<accession>A0A812VFH2</accession>
<evidence type="ECO:0000256" key="1">
    <source>
        <dbReference type="ARBA" id="ARBA00000798"/>
    </source>
</evidence>